<keyword evidence="5" id="KW-1133">Transmembrane helix</keyword>
<dbReference type="Proteomes" id="UP000749559">
    <property type="component" value="Unassembled WGS sequence"/>
</dbReference>
<dbReference type="GO" id="GO:0005886">
    <property type="term" value="C:plasma membrane"/>
    <property type="evidence" value="ECO:0007669"/>
    <property type="project" value="UniProtKB-SubCell"/>
</dbReference>
<evidence type="ECO:0000256" key="2">
    <source>
        <dbReference type="ARBA" id="ARBA00009033"/>
    </source>
</evidence>
<keyword evidence="8" id="KW-1185">Reference proteome</keyword>
<proteinExistence type="inferred from homology"/>
<keyword evidence="4" id="KW-0812">Transmembrane</keyword>
<protein>
    <submittedName>
        <fullName evidence="7">Uncharacterized protein</fullName>
    </submittedName>
</protein>
<dbReference type="InterPro" id="IPR002668">
    <property type="entry name" value="CNT_N_dom"/>
</dbReference>
<keyword evidence="6" id="KW-0472">Membrane</keyword>
<dbReference type="GO" id="GO:0005415">
    <property type="term" value="F:nucleoside:sodium symporter activity"/>
    <property type="evidence" value="ECO:0007669"/>
    <property type="project" value="TreeGrafter"/>
</dbReference>
<evidence type="ECO:0000256" key="5">
    <source>
        <dbReference type="ARBA" id="ARBA00022989"/>
    </source>
</evidence>
<gene>
    <name evidence="7" type="ORF">OFUS_LOCUS8515</name>
</gene>
<evidence type="ECO:0000313" key="7">
    <source>
        <dbReference type="EMBL" id="CAH1782027.1"/>
    </source>
</evidence>
<evidence type="ECO:0000313" key="8">
    <source>
        <dbReference type="Proteomes" id="UP000749559"/>
    </source>
</evidence>
<reference evidence="7" key="1">
    <citation type="submission" date="2022-03" db="EMBL/GenBank/DDBJ databases">
        <authorList>
            <person name="Martin C."/>
        </authorList>
    </citation>
    <scope>NUCLEOTIDE SEQUENCE</scope>
</reference>
<dbReference type="EMBL" id="CAIIXF020000004">
    <property type="protein sequence ID" value="CAH1782027.1"/>
    <property type="molecule type" value="Genomic_DNA"/>
</dbReference>
<dbReference type="InterPro" id="IPR008276">
    <property type="entry name" value="C_nuclsd_transpt"/>
</dbReference>
<evidence type="ECO:0000256" key="6">
    <source>
        <dbReference type="ARBA" id="ARBA00023136"/>
    </source>
</evidence>
<dbReference type="PANTHER" id="PTHR10590">
    <property type="entry name" value="SODIUM/NUCLEOSIDE COTRANSPORTER"/>
    <property type="match status" value="1"/>
</dbReference>
<dbReference type="PANTHER" id="PTHR10590:SF4">
    <property type="entry name" value="SOLUTE CARRIER FAMILY 28 MEMBER 3"/>
    <property type="match status" value="1"/>
</dbReference>
<name>A0A8J1YCY2_OWEFU</name>
<dbReference type="Pfam" id="PF07662">
    <property type="entry name" value="Nucleos_tra2_C"/>
    <property type="match status" value="1"/>
</dbReference>
<dbReference type="Pfam" id="PF01773">
    <property type="entry name" value="Nucleos_tra2_N"/>
    <property type="match status" value="1"/>
</dbReference>
<comment type="caution">
    <text evidence="7">The sequence shown here is derived from an EMBL/GenBank/DDBJ whole genome shotgun (WGS) entry which is preliminary data.</text>
</comment>
<evidence type="ECO:0000256" key="3">
    <source>
        <dbReference type="ARBA" id="ARBA00022475"/>
    </source>
</evidence>
<organism evidence="7 8">
    <name type="scientific">Owenia fusiformis</name>
    <name type="common">Polychaete worm</name>
    <dbReference type="NCBI Taxonomy" id="6347"/>
    <lineage>
        <taxon>Eukaryota</taxon>
        <taxon>Metazoa</taxon>
        <taxon>Spiralia</taxon>
        <taxon>Lophotrochozoa</taxon>
        <taxon>Annelida</taxon>
        <taxon>Polychaeta</taxon>
        <taxon>Sedentaria</taxon>
        <taxon>Canalipalpata</taxon>
        <taxon>Sabellida</taxon>
        <taxon>Oweniida</taxon>
        <taxon>Oweniidae</taxon>
        <taxon>Owenia</taxon>
    </lineage>
</organism>
<keyword evidence="3" id="KW-1003">Cell membrane</keyword>
<accession>A0A8J1YCY2</accession>
<dbReference type="OrthoDB" id="6075923at2759"/>
<comment type="subcellular location">
    <subcellularLocation>
        <location evidence="1">Cell membrane</location>
        <topology evidence="1">Multi-pass membrane protein</topology>
    </subcellularLocation>
</comment>
<comment type="similarity">
    <text evidence="2">Belongs to the concentrative nucleoside transporter (CNT) (TC 2.A.41) family.</text>
</comment>
<dbReference type="InterPro" id="IPR011657">
    <property type="entry name" value="CNT_C_dom"/>
</dbReference>
<sequence length="562" mass="61317">MDTKGNLANDCVGTSTIEYDPNDYARINKLVSDVICKVQKFKYTHNTNIRLWTRVFLVLAYSVYFGYAIFLDFHKNVVLLGLTAGFVGIFVLHILHSLFSGCFIRWCHRLQKRFHECIGYTQRRRLIVSLKVLTVLVILGVTFVDVWQTPLKIVSLFGIMMILGIGVLFSHNKVMIRWDIVYSGVLLQFLIGLLLLRWKTGSDAMSAFSGEITRFLAYSRAGLIGVFGESWTDHFIFRIVGTATFFAAVNATLYHFGVMQACIKVIGGLIAAVVPVVPAEAFVATANIFLGTTGSAMTVLSLLDDMTISELHVVLTCGLASISGGGMAMFISIGVPGSSLIGASMMSAPAALVMSKLLRPETKRSRIQAIKEICYFKEEVQNLLHAIIIAVGRIPRLLGQIVATLIGFVAMRQFLNEAMKWTGGRIGIEGLNFETICAYLFSPLALMIGVDVPDVVEVGNILGTSTILSGLVAFVKISDLIKNRIEGKEPYLSPRSEILGTYAICNMASITGLAINIATVGSLAPRRKEDISKIALSSFVAACLACLMTASVAGVLYQESDI</sequence>
<evidence type="ECO:0000256" key="4">
    <source>
        <dbReference type="ARBA" id="ARBA00022692"/>
    </source>
</evidence>
<dbReference type="AlphaFoldDB" id="A0A8J1YCY2"/>
<evidence type="ECO:0000256" key="1">
    <source>
        <dbReference type="ARBA" id="ARBA00004651"/>
    </source>
</evidence>